<protein>
    <submittedName>
        <fullName evidence="2">Uncharacterized protein</fullName>
    </submittedName>
</protein>
<evidence type="ECO:0000313" key="2">
    <source>
        <dbReference type="EMBL" id="PIR83682.1"/>
    </source>
</evidence>
<comment type="caution">
    <text evidence="2">The sequence shown here is derived from an EMBL/GenBank/DDBJ whole genome shotgun (WGS) entry which is preliminary data.</text>
</comment>
<evidence type="ECO:0000256" key="1">
    <source>
        <dbReference type="SAM" id="MobiDB-lite"/>
    </source>
</evidence>
<gene>
    <name evidence="2" type="ORF">COU18_03320</name>
</gene>
<dbReference type="EMBL" id="PFBK01000008">
    <property type="protein sequence ID" value="PIR83682.1"/>
    <property type="molecule type" value="Genomic_DNA"/>
</dbReference>
<accession>A0A2H0UBA9</accession>
<proteinExistence type="predicted"/>
<evidence type="ECO:0000313" key="3">
    <source>
        <dbReference type="Proteomes" id="UP000231192"/>
    </source>
</evidence>
<dbReference type="AlphaFoldDB" id="A0A2H0UBA9"/>
<feature type="compositionally biased region" description="Basic and acidic residues" evidence="1">
    <location>
        <begin position="184"/>
        <end position="196"/>
    </location>
</feature>
<sequence>MKTLEDMAAEIKEISRRTGKEMSDEEANEAAFTMNGLAELAVKIGMRYARMKGRLRKEPRGFLMEHGASCTVCHSGFEAGKGWYDKYEQKCLLCQKALNEGVIPAYVCVNENSFYSMYDLNSKFKVKTQRVKKLIKEKWFKARVILDDSGREHHYVFLKSENPQLAQAERFNPVWKSMGRHSRKESGRWPREHAKS</sequence>
<feature type="region of interest" description="Disordered" evidence="1">
    <location>
        <begin position="177"/>
        <end position="196"/>
    </location>
</feature>
<name>A0A2H0UBA9_9BACT</name>
<organism evidence="2 3">
    <name type="scientific">Candidatus Kaiserbacteria bacterium CG10_big_fil_rev_8_21_14_0_10_51_14</name>
    <dbReference type="NCBI Taxonomy" id="1974610"/>
    <lineage>
        <taxon>Bacteria</taxon>
        <taxon>Candidatus Kaiseribacteriota</taxon>
    </lineage>
</organism>
<reference evidence="3" key="1">
    <citation type="submission" date="2017-09" db="EMBL/GenBank/DDBJ databases">
        <title>Depth-based differentiation of microbial function through sediment-hosted aquifers and enrichment of novel symbionts in the deep terrestrial subsurface.</title>
        <authorList>
            <person name="Probst A.J."/>
            <person name="Ladd B."/>
            <person name="Jarett J.K."/>
            <person name="Geller-Mcgrath D.E."/>
            <person name="Sieber C.M.K."/>
            <person name="Emerson J.B."/>
            <person name="Anantharaman K."/>
            <person name="Thomas B.C."/>
            <person name="Malmstrom R."/>
            <person name="Stieglmeier M."/>
            <person name="Klingl A."/>
            <person name="Woyke T."/>
            <person name="Ryan C.M."/>
            <person name="Banfield J.F."/>
        </authorList>
    </citation>
    <scope>NUCLEOTIDE SEQUENCE [LARGE SCALE GENOMIC DNA]</scope>
</reference>
<dbReference type="Proteomes" id="UP000231192">
    <property type="component" value="Unassembled WGS sequence"/>
</dbReference>